<reference evidence="1" key="1">
    <citation type="submission" date="2016-10" db="EMBL/GenBank/DDBJ databases">
        <title>Sequence of Gallionella enrichment culture.</title>
        <authorList>
            <person name="Poehlein A."/>
            <person name="Muehling M."/>
            <person name="Daniel R."/>
        </authorList>
    </citation>
    <scope>NUCLEOTIDE SEQUENCE</scope>
</reference>
<evidence type="ECO:0000313" key="1">
    <source>
        <dbReference type="EMBL" id="OIR13084.1"/>
    </source>
</evidence>
<name>A0A1J5TH94_9ZZZZ</name>
<proteinExistence type="predicted"/>
<dbReference type="AlphaFoldDB" id="A0A1J5TH94"/>
<dbReference type="Pfam" id="PF13852">
    <property type="entry name" value="DUF4197"/>
    <property type="match status" value="1"/>
</dbReference>
<evidence type="ECO:0008006" key="2">
    <source>
        <dbReference type="Google" id="ProtNLM"/>
    </source>
</evidence>
<accession>A0A1J5TH94</accession>
<dbReference type="EMBL" id="MLJW01000015">
    <property type="protein sequence ID" value="OIR13084.1"/>
    <property type="molecule type" value="Genomic_DNA"/>
</dbReference>
<sequence>MKAFYLFVFLLSFTVSESQDLKGLINSVSKGGGLSTDEIGKGLKEALNVGVQKGTAQLSATDGFFKNAAVKILMPPEAAKAEKVLRDMGLGAQVDDAILSMNRAAEDAAKSAAPIFVDAIKKMTIQDAAAILKGTDTSATSYLKQKTTASLNKAFNPIIKQSLSKVDATKLWNAAFSNYNKLPFVKKVNTDLSAYVTEKALSGIFYQVAEEEKNIRKNPVAQTTSLLKKVFGQ</sequence>
<gene>
    <name evidence="1" type="ORF">GALL_54680</name>
</gene>
<organism evidence="1">
    <name type="scientific">mine drainage metagenome</name>
    <dbReference type="NCBI Taxonomy" id="410659"/>
    <lineage>
        <taxon>unclassified sequences</taxon>
        <taxon>metagenomes</taxon>
        <taxon>ecological metagenomes</taxon>
    </lineage>
</organism>
<comment type="caution">
    <text evidence="1">The sequence shown here is derived from an EMBL/GenBank/DDBJ whole genome shotgun (WGS) entry which is preliminary data.</text>
</comment>
<dbReference type="InterPro" id="IPR025245">
    <property type="entry name" value="DUF4197"/>
</dbReference>
<protein>
    <recommendedName>
        <fullName evidence="2">DUF4197 domain-containing protein</fullName>
    </recommendedName>
</protein>